<dbReference type="Proteomes" id="UP000011115">
    <property type="component" value="Unassembled WGS sequence"/>
</dbReference>
<dbReference type="Gramene" id="PGSC0003DMT400000481">
    <property type="protein sequence ID" value="PGSC0003DMT400000481"/>
    <property type="gene ID" value="PGSC0003DMG400000167"/>
</dbReference>
<reference evidence="1" key="2">
    <citation type="submission" date="2015-06" db="UniProtKB">
        <authorList>
            <consortium name="EnsemblPlants"/>
        </authorList>
    </citation>
    <scope>IDENTIFICATION</scope>
    <source>
        <strain evidence="1">DM1-3 516 R44</strain>
    </source>
</reference>
<proteinExistence type="predicted"/>
<name>M0ZGT4_SOLTU</name>
<reference evidence="2" key="1">
    <citation type="journal article" date="2011" name="Nature">
        <title>Genome sequence and analysis of the tuber crop potato.</title>
        <authorList>
            <consortium name="The Potato Genome Sequencing Consortium"/>
        </authorList>
    </citation>
    <scope>NUCLEOTIDE SEQUENCE [LARGE SCALE GENOMIC DNA]</scope>
    <source>
        <strain evidence="2">cv. DM1-3 516 R44</strain>
    </source>
</reference>
<sequence>MVVLQRITGLTAISATWTGDQSSCCMHPTFFGFCYSCKIREIGDFKSMYFIISFFPFLY</sequence>
<accession>M0ZGT4</accession>
<dbReference type="AlphaFoldDB" id="M0ZGT4"/>
<dbReference type="EnsemblPlants" id="PGSC0003DMT400000481">
    <property type="protein sequence ID" value="PGSC0003DMT400000481"/>
    <property type="gene ID" value="PGSC0003DMG400000167"/>
</dbReference>
<evidence type="ECO:0000313" key="1">
    <source>
        <dbReference type="EnsemblPlants" id="PGSC0003DMT400000481"/>
    </source>
</evidence>
<keyword evidence="2" id="KW-1185">Reference proteome</keyword>
<dbReference type="HOGENOM" id="CLU_2965463_0_0_1"/>
<gene>
    <name evidence="1" type="primary">LOC102591714</name>
</gene>
<evidence type="ECO:0000313" key="2">
    <source>
        <dbReference type="Proteomes" id="UP000011115"/>
    </source>
</evidence>
<dbReference type="ExpressionAtlas" id="M0ZGT4">
    <property type="expression patterns" value="baseline and differential"/>
</dbReference>
<dbReference type="OrthoDB" id="2020720at2759"/>
<protein>
    <submittedName>
        <fullName evidence="1">Small nuclear ribonucleoprotein-associated protein</fullName>
    </submittedName>
</protein>
<organism evidence="1 2">
    <name type="scientific">Solanum tuberosum</name>
    <name type="common">Potato</name>
    <dbReference type="NCBI Taxonomy" id="4113"/>
    <lineage>
        <taxon>Eukaryota</taxon>
        <taxon>Viridiplantae</taxon>
        <taxon>Streptophyta</taxon>
        <taxon>Embryophyta</taxon>
        <taxon>Tracheophyta</taxon>
        <taxon>Spermatophyta</taxon>
        <taxon>Magnoliopsida</taxon>
        <taxon>eudicotyledons</taxon>
        <taxon>Gunneridae</taxon>
        <taxon>Pentapetalae</taxon>
        <taxon>asterids</taxon>
        <taxon>lamiids</taxon>
        <taxon>Solanales</taxon>
        <taxon>Solanaceae</taxon>
        <taxon>Solanoideae</taxon>
        <taxon>Solaneae</taxon>
        <taxon>Solanum</taxon>
    </lineage>
</organism>